<dbReference type="EMBL" id="AUBJ02000001">
    <property type="protein sequence ID" value="MCP2330766.1"/>
    <property type="molecule type" value="Genomic_DNA"/>
</dbReference>
<protein>
    <submittedName>
        <fullName evidence="1">Uncharacterized protein</fullName>
    </submittedName>
</protein>
<gene>
    <name evidence="1" type="ORF">G443_001036</name>
</gene>
<sequence length="73" mass="7696">MAHARATGVLAVVAFDAGRSRWSPPSREARGSMVTAQRVPLLLGGRGLTLGRLGSRSRRGEGLASLVGYPHGW</sequence>
<keyword evidence="2" id="KW-1185">Reference proteome</keyword>
<reference evidence="1 2" key="1">
    <citation type="submission" date="2013-07" db="EMBL/GenBank/DDBJ databases">
        <authorList>
            <consortium name="DOE Joint Genome Institute"/>
            <person name="Reeve W."/>
            <person name="Huntemann M."/>
            <person name="Han J."/>
            <person name="Chen A."/>
            <person name="Kyrpides N."/>
            <person name="Mavromatis K."/>
            <person name="Markowitz V."/>
            <person name="Palaniappan K."/>
            <person name="Ivanova N."/>
            <person name="Schaumberg A."/>
            <person name="Pati A."/>
            <person name="Liolios K."/>
            <person name="Nordberg H.P."/>
            <person name="Cantor M.N."/>
            <person name="Hua S.X."/>
            <person name="Woyke T."/>
        </authorList>
    </citation>
    <scope>NUCLEOTIDE SEQUENCE [LARGE SCALE GENOMIC DNA]</scope>
    <source>
        <strain evidence="1 2">DSM 43889</strain>
    </source>
</reference>
<name>A0ABT1JF56_ACTCY</name>
<accession>A0ABT1JF56</accession>
<dbReference type="Proteomes" id="UP000791080">
    <property type="component" value="Unassembled WGS sequence"/>
</dbReference>
<dbReference type="RefSeq" id="WP_155886248.1">
    <property type="nucleotide sequence ID" value="NZ_AUBJ02000001.1"/>
</dbReference>
<evidence type="ECO:0000313" key="1">
    <source>
        <dbReference type="EMBL" id="MCP2330766.1"/>
    </source>
</evidence>
<evidence type="ECO:0000313" key="2">
    <source>
        <dbReference type="Proteomes" id="UP000791080"/>
    </source>
</evidence>
<reference evidence="1 2" key="2">
    <citation type="submission" date="2022-06" db="EMBL/GenBank/DDBJ databases">
        <title>Genomic Encyclopedia of Type Strains, Phase I: the one thousand microbial genomes (KMG-I) project.</title>
        <authorList>
            <person name="Kyrpides N."/>
        </authorList>
    </citation>
    <scope>NUCLEOTIDE SEQUENCE [LARGE SCALE GENOMIC DNA]</scope>
    <source>
        <strain evidence="1 2">DSM 43889</strain>
    </source>
</reference>
<organism evidence="1 2">
    <name type="scientific">Actinoalloteichus caeruleus DSM 43889</name>
    <dbReference type="NCBI Taxonomy" id="1120930"/>
    <lineage>
        <taxon>Bacteria</taxon>
        <taxon>Bacillati</taxon>
        <taxon>Actinomycetota</taxon>
        <taxon>Actinomycetes</taxon>
        <taxon>Pseudonocardiales</taxon>
        <taxon>Pseudonocardiaceae</taxon>
        <taxon>Actinoalloteichus</taxon>
        <taxon>Actinoalloteichus cyanogriseus</taxon>
    </lineage>
</organism>
<proteinExistence type="predicted"/>
<comment type="caution">
    <text evidence="1">The sequence shown here is derived from an EMBL/GenBank/DDBJ whole genome shotgun (WGS) entry which is preliminary data.</text>
</comment>